<accession>X1KHB4</accession>
<proteinExistence type="predicted"/>
<reference evidence="1" key="1">
    <citation type="journal article" date="2014" name="Front. Microbiol.">
        <title>High frequency of phylogenetically diverse reductive dehalogenase-homologous genes in deep subseafloor sedimentary metagenomes.</title>
        <authorList>
            <person name="Kawai M."/>
            <person name="Futagami T."/>
            <person name="Toyoda A."/>
            <person name="Takaki Y."/>
            <person name="Nishi S."/>
            <person name="Hori S."/>
            <person name="Arai W."/>
            <person name="Tsubouchi T."/>
            <person name="Morono Y."/>
            <person name="Uchiyama I."/>
            <person name="Ito T."/>
            <person name="Fujiyama A."/>
            <person name="Inagaki F."/>
            <person name="Takami H."/>
        </authorList>
    </citation>
    <scope>NUCLEOTIDE SEQUENCE</scope>
    <source>
        <strain evidence="1">Expedition CK06-06</strain>
    </source>
</reference>
<evidence type="ECO:0000313" key="1">
    <source>
        <dbReference type="EMBL" id="GAH93000.1"/>
    </source>
</evidence>
<feature type="non-terminal residue" evidence="1">
    <location>
        <position position="143"/>
    </location>
</feature>
<name>X1KHB4_9ZZZZ</name>
<sequence length="143" mass="15103">MSDIRKLRLSDKLGYLNTEDLAPVGGCNFLCLSDRQVAIIRGFVYPFARWPTRTVLPIDGYRYMTDPAVFAELIPELDDLELQISGGSTMSCQQVADAITALAAAIAEAGAGGPDVCETNVYCGGGAIGGVGGELANLTNEEL</sequence>
<comment type="caution">
    <text evidence="1">The sequence shown here is derived from an EMBL/GenBank/DDBJ whole genome shotgun (WGS) entry which is preliminary data.</text>
</comment>
<gene>
    <name evidence="1" type="ORF">S06H3_06472</name>
</gene>
<organism evidence="1">
    <name type="scientific">marine sediment metagenome</name>
    <dbReference type="NCBI Taxonomy" id="412755"/>
    <lineage>
        <taxon>unclassified sequences</taxon>
        <taxon>metagenomes</taxon>
        <taxon>ecological metagenomes</taxon>
    </lineage>
</organism>
<dbReference type="AlphaFoldDB" id="X1KHB4"/>
<protein>
    <submittedName>
        <fullName evidence="1">Uncharacterized protein</fullName>
    </submittedName>
</protein>
<dbReference type="EMBL" id="BARV01002518">
    <property type="protein sequence ID" value="GAH93000.1"/>
    <property type="molecule type" value="Genomic_DNA"/>
</dbReference>